<dbReference type="EMBL" id="CP025198">
    <property type="protein sequence ID" value="AXE38646.1"/>
    <property type="molecule type" value="Genomic_DNA"/>
</dbReference>
<keyword evidence="3" id="KW-1185">Reference proteome</keyword>
<dbReference type="RefSeq" id="WP_114044624.1">
    <property type="nucleotide sequence ID" value="NZ_CP025198.1"/>
</dbReference>
<feature type="compositionally biased region" description="Basic and acidic residues" evidence="1">
    <location>
        <begin position="455"/>
        <end position="464"/>
    </location>
</feature>
<evidence type="ECO:0000313" key="2">
    <source>
        <dbReference type="EMBL" id="AXE38646.1"/>
    </source>
</evidence>
<dbReference type="Pfam" id="PF10103">
    <property type="entry name" value="Zincin_2"/>
    <property type="match status" value="1"/>
</dbReference>
<evidence type="ECO:0008006" key="4">
    <source>
        <dbReference type="Google" id="ProtNLM"/>
    </source>
</evidence>
<dbReference type="InterPro" id="IPR042271">
    <property type="entry name" value="Zinicin_2_N"/>
</dbReference>
<evidence type="ECO:0000313" key="3">
    <source>
        <dbReference type="Proteomes" id="UP000251995"/>
    </source>
</evidence>
<dbReference type="Gene3D" id="1.20.150.30">
    <property type="entry name" value="Zincin-like metallopeptidase, N-terminal domain"/>
    <property type="match status" value="1"/>
</dbReference>
<evidence type="ECO:0000256" key="1">
    <source>
        <dbReference type="SAM" id="MobiDB-lite"/>
    </source>
</evidence>
<dbReference type="NCBIfam" id="TIGR03624">
    <property type="entry name" value="putative hydrolase"/>
    <property type="match status" value="1"/>
</dbReference>
<dbReference type="PANTHER" id="PTHR39420">
    <property type="match status" value="1"/>
</dbReference>
<proteinExistence type="predicted"/>
<dbReference type="KEGG" id="acij:JS278_01479"/>
<dbReference type="AlphaFoldDB" id="A0A344UTP8"/>
<feature type="region of interest" description="Disordered" evidence="1">
    <location>
        <begin position="1"/>
        <end position="20"/>
    </location>
</feature>
<sequence>MNDGPHDSASDSGQPDPEEMAEQFRRMMQQLGLPVEGNVNDFMAQLSQMFQGMGDVAGPGAPLGFQAPGQQPGQGAVDWSRIKDMARHMAASKGPDPTPGQGDRTALLDASRLAENWLDQACEFAQVGAQPACWSRAEWIEHTFGAWQKIVEPVLTSLTSAMTALFEPEEGDDPMAALGAMMAPVLQRMSAMLYGSQLAEKLADLAVTTVTGTEIGLQVLDSTQVVLLPSNAGPAWNDLDLDPRDVEIYLVLREAARQRLFNAVGWLAPQLLALVEHYAREIRIDASAIEDAVDVDDLSQLTPEKMQELSQRLQGRLFEPTRTPEQDGILARLETLLALIEGWVDEVTGQVAATWMPQHAQLAEAVRRRRATTGPAEVFFSSLLGLELRPRRVRDATNLWAALRDARGTVGRDAVWHHPDLMPVTSDLDDPLGYVAGESADPDQSGNDLDAELEELLRSQGRDE</sequence>
<dbReference type="PANTHER" id="PTHR39420:SF2">
    <property type="entry name" value="HYDROLASE"/>
    <property type="match status" value="1"/>
</dbReference>
<organism evidence="2 3">
    <name type="scientific">Acidipropionibacterium virtanenii</name>
    <dbReference type="NCBI Taxonomy" id="2057246"/>
    <lineage>
        <taxon>Bacteria</taxon>
        <taxon>Bacillati</taxon>
        <taxon>Actinomycetota</taxon>
        <taxon>Actinomycetes</taxon>
        <taxon>Propionibacteriales</taxon>
        <taxon>Propionibacteriaceae</taxon>
        <taxon>Acidipropionibacterium</taxon>
    </lineage>
</organism>
<dbReference type="Proteomes" id="UP000251995">
    <property type="component" value="Chromosome"/>
</dbReference>
<accession>A0A344UTP8</accession>
<protein>
    <recommendedName>
        <fullName evidence="4">Hydrolase</fullName>
    </recommendedName>
</protein>
<feature type="region of interest" description="Disordered" evidence="1">
    <location>
        <begin position="432"/>
        <end position="464"/>
    </location>
</feature>
<dbReference type="OrthoDB" id="8478472at2"/>
<dbReference type="SUPFAM" id="SSF55486">
    <property type="entry name" value="Metalloproteases ('zincins'), catalytic domain"/>
    <property type="match status" value="1"/>
</dbReference>
<reference evidence="2 3" key="1">
    <citation type="submission" date="2017-12" db="EMBL/GenBank/DDBJ databases">
        <title>The whole genome sequence of the Acidipropionibacterium virtanenii sp. nov. type strain JS278.</title>
        <authorList>
            <person name="Laine P."/>
            <person name="Deptula P."/>
            <person name="Varmanen P."/>
            <person name="Auvinen P."/>
        </authorList>
    </citation>
    <scope>NUCLEOTIDE SEQUENCE [LARGE SCALE GENOMIC DNA]</scope>
    <source>
        <strain evidence="2 3">JS278</strain>
    </source>
</reference>
<gene>
    <name evidence="2" type="ORF">JS278_01479</name>
</gene>
<dbReference type="InterPro" id="IPR018766">
    <property type="entry name" value="Zinicin_2"/>
</dbReference>
<name>A0A344UTP8_9ACTN</name>